<name>A0AAD1XTC3_EUPCR</name>
<comment type="caution">
    <text evidence="1">The sequence shown here is derived from an EMBL/GenBank/DDBJ whole genome shotgun (WGS) entry which is preliminary data.</text>
</comment>
<dbReference type="AlphaFoldDB" id="A0AAD1XTC3"/>
<proteinExistence type="predicted"/>
<evidence type="ECO:0000313" key="2">
    <source>
        <dbReference type="Proteomes" id="UP001295684"/>
    </source>
</evidence>
<dbReference type="EMBL" id="CAMPGE010020257">
    <property type="protein sequence ID" value="CAI2378524.1"/>
    <property type="molecule type" value="Genomic_DNA"/>
</dbReference>
<sequence>MIPAEAFEVSSFLGLCETHSQEFTELGISNLLIISSPLFVKVFSVSLLYL</sequence>
<dbReference type="Proteomes" id="UP001295684">
    <property type="component" value="Unassembled WGS sequence"/>
</dbReference>
<accession>A0AAD1XTC3</accession>
<keyword evidence="2" id="KW-1185">Reference proteome</keyword>
<organism evidence="1 2">
    <name type="scientific">Euplotes crassus</name>
    <dbReference type="NCBI Taxonomy" id="5936"/>
    <lineage>
        <taxon>Eukaryota</taxon>
        <taxon>Sar</taxon>
        <taxon>Alveolata</taxon>
        <taxon>Ciliophora</taxon>
        <taxon>Intramacronucleata</taxon>
        <taxon>Spirotrichea</taxon>
        <taxon>Hypotrichia</taxon>
        <taxon>Euplotida</taxon>
        <taxon>Euplotidae</taxon>
        <taxon>Moneuplotes</taxon>
    </lineage>
</organism>
<protein>
    <submittedName>
        <fullName evidence="1">Uncharacterized protein</fullName>
    </submittedName>
</protein>
<evidence type="ECO:0000313" key="1">
    <source>
        <dbReference type="EMBL" id="CAI2378524.1"/>
    </source>
</evidence>
<reference evidence="1" key="1">
    <citation type="submission" date="2023-07" db="EMBL/GenBank/DDBJ databases">
        <authorList>
            <consortium name="AG Swart"/>
            <person name="Singh M."/>
            <person name="Singh A."/>
            <person name="Seah K."/>
            <person name="Emmerich C."/>
        </authorList>
    </citation>
    <scope>NUCLEOTIDE SEQUENCE</scope>
    <source>
        <strain evidence="1">DP1</strain>
    </source>
</reference>
<gene>
    <name evidence="1" type="ORF">ECRASSUSDP1_LOCUS19921</name>
</gene>